<protein>
    <submittedName>
        <fullName evidence="2">DUF2087 domain-containing protein</fullName>
    </submittedName>
</protein>
<dbReference type="InterPro" id="IPR018656">
    <property type="entry name" value="DUF2087"/>
</dbReference>
<keyword evidence="3" id="KW-1185">Reference proteome</keyword>
<accession>A0ABW1SJ81</accession>
<evidence type="ECO:0000259" key="1">
    <source>
        <dbReference type="Pfam" id="PF09860"/>
    </source>
</evidence>
<comment type="caution">
    <text evidence="2">The sequence shown here is derived from an EMBL/GenBank/DDBJ whole genome shotgun (WGS) entry which is preliminary data.</text>
</comment>
<dbReference type="Pfam" id="PF09860">
    <property type="entry name" value="DUF2087"/>
    <property type="match status" value="1"/>
</dbReference>
<proteinExistence type="predicted"/>
<name>A0ABW1SJ81_9LACO</name>
<organism evidence="2 3">
    <name type="scientific">Lactiplantibacillus nangangensis</name>
    <dbReference type="NCBI Taxonomy" id="2559917"/>
    <lineage>
        <taxon>Bacteria</taxon>
        <taxon>Bacillati</taxon>
        <taxon>Bacillota</taxon>
        <taxon>Bacilli</taxon>
        <taxon>Lactobacillales</taxon>
        <taxon>Lactobacillaceae</taxon>
        <taxon>Lactiplantibacillus</taxon>
    </lineage>
</organism>
<evidence type="ECO:0000313" key="3">
    <source>
        <dbReference type="Proteomes" id="UP001596171"/>
    </source>
</evidence>
<gene>
    <name evidence="2" type="ORF">ACFP1L_07660</name>
</gene>
<sequence length="242" mass="27533">MNLAKLTLNELQQGWHATPQGLACNYCQAAWPSETSLDQLQNHLDIVHGGNQSQLLHLKSRYNTLTVKQQDLLTAFATGIKDQALAEQLQVAPATVRHQKFTFREKAKQAKFYLAVYETVFNTSTDAPVTNEATTAVDTQNQAQLLTEDETAKILKTYFDFDQDPVRLKRLPQKHAALMTVLTRIVAEVPENIPLSVTAINAYLKPIYFDYHTIRRELIKYQFIQPAMTSNQYFHPAKINNL</sequence>
<dbReference type="RefSeq" id="WP_137615360.1">
    <property type="nucleotide sequence ID" value="NZ_BJDI01000002.1"/>
</dbReference>
<feature type="domain" description="DUF2087" evidence="1">
    <location>
        <begin position="167"/>
        <end position="226"/>
    </location>
</feature>
<dbReference type="Proteomes" id="UP001596171">
    <property type="component" value="Unassembled WGS sequence"/>
</dbReference>
<evidence type="ECO:0000313" key="2">
    <source>
        <dbReference type="EMBL" id="MFC6201747.1"/>
    </source>
</evidence>
<reference evidence="3" key="1">
    <citation type="journal article" date="2019" name="Int. J. Syst. Evol. Microbiol.">
        <title>The Global Catalogue of Microorganisms (GCM) 10K type strain sequencing project: providing services to taxonomists for standard genome sequencing and annotation.</title>
        <authorList>
            <consortium name="The Broad Institute Genomics Platform"/>
            <consortium name="The Broad Institute Genome Sequencing Center for Infectious Disease"/>
            <person name="Wu L."/>
            <person name="Ma J."/>
        </authorList>
    </citation>
    <scope>NUCLEOTIDE SEQUENCE [LARGE SCALE GENOMIC DNA]</scope>
    <source>
        <strain evidence="3">CCM 8930</strain>
    </source>
</reference>
<dbReference type="EMBL" id="JBHSSE010000016">
    <property type="protein sequence ID" value="MFC6201747.1"/>
    <property type="molecule type" value="Genomic_DNA"/>
</dbReference>